<dbReference type="InterPro" id="IPR005135">
    <property type="entry name" value="Endo/exonuclease/phosphatase"/>
</dbReference>
<comment type="caution">
    <text evidence="2">The sequence shown here is derived from an EMBL/GenBank/DDBJ whole genome shotgun (WGS) entry which is preliminary data.</text>
</comment>
<keyword evidence="3" id="KW-1185">Reference proteome</keyword>
<accession>A0AAE0VGB1</accession>
<gene>
    <name evidence="2" type="ORF">QTP70_028477</name>
</gene>
<evidence type="ECO:0000313" key="2">
    <source>
        <dbReference type="EMBL" id="KAK3557525.1"/>
    </source>
</evidence>
<evidence type="ECO:0000313" key="3">
    <source>
        <dbReference type="Proteomes" id="UP001274896"/>
    </source>
</evidence>
<organism evidence="2 3">
    <name type="scientific">Hemibagrus guttatus</name>
    <dbReference type="NCBI Taxonomy" id="175788"/>
    <lineage>
        <taxon>Eukaryota</taxon>
        <taxon>Metazoa</taxon>
        <taxon>Chordata</taxon>
        <taxon>Craniata</taxon>
        <taxon>Vertebrata</taxon>
        <taxon>Euteleostomi</taxon>
        <taxon>Actinopterygii</taxon>
        <taxon>Neopterygii</taxon>
        <taxon>Teleostei</taxon>
        <taxon>Ostariophysi</taxon>
        <taxon>Siluriformes</taxon>
        <taxon>Bagridae</taxon>
        <taxon>Hemibagrus</taxon>
    </lineage>
</organism>
<dbReference type="Gene3D" id="3.60.10.10">
    <property type="entry name" value="Endonuclease/exonuclease/phosphatase"/>
    <property type="match status" value="1"/>
</dbReference>
<feature type="domain" description="Endonuclease/exonuclease/phosphatase" evidence="1">
    <location>
        <begin position="7"/>
        <end position="76"/>
    </location>
</feature>
<name>A0AAE0VGB1_9TELE</name>
<dbReference type="Proteomes" id="UP001274896">
    <property type="component" value="Unassembled WGS sequence"/>
</dbReference>
<dbReference type="EMBL" id="JAUCMX010000001">
    <property type="protein sequence ID" value="KAK3557525.1"/>
    <property type="molecule type" value="Genomic_DNA"/>
</dbReference>
<dbReference type="SUPFAM" id="SSF56219">
    <property type="entry name" value="DNase I-like"/>
    <property type="match status" value="1"/>
</dbReference>
<dbReference type="GO" id="GO:0003824">
    <property type="term" value="F:catalytic activity"/>
    <property type="evidence" value="ECO:0007669"/>
    <property type="project" value="InterPro"/>
</dbReference>
<sequence length="161" mass="17914">MIGINIVSLNINGAREQSKRAKLYGLLKQKHIDVVMLQETHSDISNAADWVKEWDGLVILSHNTSLSGGVALLFARIFYPLFLFIHSQPHKRHCLISESSGEEIVELQRLEATGDRGHIEAPKSKKAKMNYLLDITAQGALVRSRFKSAAEMDAPSNSFSV</sequence>
<protein>
    <recommendedName>
        <fullName evidence="1">Endonuclease/exonuclease/phosphatase domain-containing protein</fullName>
    </recommendedName>
</protein>
<proteinExistence type="predicted"/>
<evidence type="ECO:0000259" key="1">
    <source>
        <dbReference type="Pfam" id="PF03372"/>
    </source>
</evidence>
<dbReference type="InterPro" id="IPR036691">
    <property type="entry name" value="Endo/exonu/phosph_ase_sf"/>
</dbReference>
<dbReference type="Pfam" id="PF03372">
    <property type="entry name" value="Exo_endo_phos"/>
    <property type="match status" value="1"/>
</dbReference>
<reference evidence="2" key="1">
    <citation type="submission" date="2023-06" db="EMBL/GenBank/DDBJ databases">
        <title>Male Hemibagrus guttatus genome.</title>
        <authorList>
            <person name="Bian C."/>
        </authorList>
    </citation>
    <scope>NUCLEOTIDE SEQUENCE</scope>
    <source>
        <strain evidence="2">Male_cb2023</strain>
        <tissue evidence="2">Muscle</tissue>
    </source>
</reference>
<dbReference type="AlphaFoldDB" id="A0AAE0VGB1"/>